<evidence type="ECO:0000313" key="3">
    <source>
        <dbReference type="Proteomes" id="UP000198345"/>
    </source>
</evidence>
<name>A0A226HD84_9FLAO</name>
<dbReference type="EMBL" id="MUGW01000020">
    <property type="protein sequence ID" value="OXA92243.1"/>
    <property type="molecule type" value="Genomic_DNA"/>
</dbReference>
<gene>
    <name evidence="2" type="ORF">B0A66_10820</name>
</gene>
<proteinExistence type="predicted"/>
<dbReference type="SUPFAM" id="SSF143011">
    <property type="entry name" value="RelE-like"/>
    <property type="match status" value="1"/>
</dbReference>
<dbReference type="AlphaFoldDB" id="A0A226HD84"/>
<protein>
    <submittedName>
        <fullName evidence="2">Plasmid stabilization protein</fullName>
    </submittedName>
</protein>
<keyword evidence="1" id="KW-1277">Toxin-antitoxin system</keyword>
<dbReference type="PANTHER" id="PTHR38813">
    <property type="match status" value="1"/>
</dbReference>
<dbReference type="RefSeq" id="WP_089049840.1">
    <property type="nucleotide sequence ID" value="NZ_FXTV01000008.1"/>
</dbReference>
<comment type="caution">
    <text evidence="2">The sequence shown here is derived from an EMBL/GenBank/DDBJ whole genome shotgun (WGS) entry which is preliminary data.</text>
</comment>
<dbReference type="Pfam" id="PF05016">
    <property type="entry name" value="ParE_toxin"/>
    <property type="match status" value="1"/>
</dbReference>
<dbReference type="InterPro" id="IPR052747">
    <property type="entry name" value="TA_system_RelE_toxin"/>
</dbReference>
<evidence type="ECO:0000256" key="1">
    <source>
        <dbReference type="ARBA" id="ARBA00022649"/>
    </source>
</evidence>
<dbReference type="OrthoDB" id="5570653at2"/>
<reference evidence="2 3" key="1">
    <citation type="submission" date="2016-11" db="EMBL/GenBank/DDBJ databases">
        <title>Whole genomes of Flavobacteriaceae.</title>
        <authorList>
            <person name="Stine C."/>
            <person name="Li C."/>
            <person name="Tadesse D."/>
        </authorList>
    </citation>
    <scope>NUCLEOTIDE SEQUENCE [LARGE SCALE GENOMIC DNA]</scope>
    <source>
        <strain evidence="2 3">DSM 18292</strain>
    </source>
</reference>
<evidence type="ECO:0000313" key="2">
    <source>
        <dbReference type="EMBL" id="OXA92243.1"/>
    </source>
</evidence>
<dbReference type="InterPro" id="IPR035093">
    <property type="entry name" value="RelE/ParE_toxin_dom_sf"/>
</dbReference>
<sequence>MIVEYLKQFSKDLQKINDQSLKDSLLEIIINLKNAEDLSDLSNVKKMKGHSEAYRIRIGKYRLGFFFDGEVVELARFAKREDIYKLFP</sequence>
<dbReference type="Gene3D" id="3.30.2310.20">
    <property type="entry name" value="RelE-like"/>
    <property type="match status" value="1"/>
</dbReference>
<dbReference type="InterPro" id="IPR007712">
    <property type="entry name" value="RelE/ParE_toxin"/>
</dbReference>
<dbReference type="PANTHER" id="PTHR38813:SF1">
    <property type="entry name" value="TOXIN RELE1-RELATED"/>
    <property type="match status" value="1"/>
</dbReference>
<dbReference type="Proteomes" id="UP000198345">
    <property type="component" value="Unassembled WGS sequence"/>
</dbReference>
<accession>A0A226HD84</accession>
<keyword evidence="3" id="KW-1185">Reference proteome</keyword>
<organism evidence="2 3">
    <name type="scientific">Flavobacterium hercynium</name>
    <dbReference type="NCBI Taxonomy" id="387094"/>
    <lineage>
        <taxon>Bacteria</taxon>
        <taxon>Pseudomonadati</taxon>
        <taxon>Bacteroidota</taxon>
        <taxon>Flavobacteriia</taxon>
        <taxon>Flavobacteriales</taxon>
        <taxon>Flavobacteriaceae</taxon>
        <taxon>Flavobacterium</taxon>
    </lineage>
</organism>